<dbReference type="SUPFAM" id="SSF53743">
    <property type="entry name" value="FucI/AraA N-terminal and middle domains"/>
    <property type="match status" value="1"/>
</dbReference>
<dbReference type="PANTHER" id="PTHR36120:SF1">
    <property type="entry name" value="L-FUCOSE ISOMERASE C-TERMINAL DOMAIN-CONTAINING PROTEIN"/>
    <property type="match status" value="1"/>
</dbReference>
<keyword evidence="4" id="KW-1185">Reference proteome</keyword>
<dbReference type="Proteomes" id="UP001652442">
    <property type="component" value="Unassembled WGS sequence"/>
</dbReference>
<gene>
    <name evidence="3" type="ORF">OCV88_10580</name>
</gene>
<keyword evidence="1" id="KW-0413">Isomerase</keyword>
<comment type="caution">
    <text evidence="3">The sequence shown here is derived from an EMBL/GenBank/DDBJ whole genome shotgun (WGS) entry which is preliminary data.</text>
</comment>
<reference evidence="3 4" key="1">
    <citation type="journal article" date="2021" name="ISME Commun">
        <title>Automated analysis of genomic sequences facilitates high-throughput and comprehensive description of bacteria.</title>
        <authorList>
            <person name="Hitch T.C.A."/>
        </authorList>
    </citation>
    <scope>NUCLEOTIDE SEQUENCE [LARGE SCALE GENOMIC DNA]</scope>
    <source>
        <strain evidence="3 4">Sanger_109</strain>
    </source>
</reference>
<dbReference type="PANTHER" id="PTHR36120">
    <property type="entry name" value="FUCOSE ISOMERASE"/>
    <property type="match status" value="1"/>
</dbReference>
<evidence type="ECO:0000313" key="4">
    <source>
        <dbReference type="Proteomes" id="UP001652442"/>
    </source>
</evidence>
<protein>
    <recommendedName>
        <fullName evidence="5">Fucose isomerase</fullName>
    </recommendedName>
</protein>
<evidence type="ECO:0000256" key="1">
    <source>
        <dbReference type="ARBA" id="ARBA00023235"/>
    </source>
</evidence>
<keyword evidence="2" id="KW-0119">Carbohydrate metabolism</keyword>
<evidence type="ECO:0000256" key="2">
    <source>
        <dbReference type="ARBA" id="ARBA00023277"/>
    </source>
</evidence>
<accession>A0ABT2TKM8</accession>
<dbReference type="InterPro" id="IPR009015">
    <property type="entry name" value="Fucose_isomerase_N/cen_sf"/>
</dbReference>
<dbReference type="RefSeq" id="WP_158425479.1">
    <property type="nucleotide sequence ID" value="NZ_JAOQJQ010000004.1"/>
</dbReference>
<evidence type="ECO:0000313" key="3">
    <source>
        <dbReference type="EMBL" id="MCU6762773.1"/>
    </source>
</evidence>
<sequence>MKAVLAPVYFRAINEREQDEFRQQLDNLKEMYGDVAEFSEPVAVGEALPDNADAIVFPQMIFEAFRVAKQLAEYQMPMIVLTSRFGTVEMWDWEIVTYLREKGMNVFSPYNTELARVVIRALSVKSVLAKGAKFLMFQDSPGEGKQAYIFKRFYWYENECTKRMADTFGIQLIYRSWSEVAAAAKEIPDEDARAVYDSWDVCQEGVCEKSYLSAAKLYLAVKAVIDEIGDVKGVGCNCLNESMYCDSTPCLAWNMIFEKDDIIWACEGDTLTLLSTFILYRSLKAPVMMTNLYPFLVGMAALAHEKIDKFPDIDDPDNHCLGVHCGYFGFAPRQFCSKWTMRPKVLEIVDENAIVIDAEFPKGDVTLAKIYPDFKRLSIIEAEIEDYVGYPGSDCLNGALIRYKNGNGEKVMENLCSHHSLILVGNQKVKMQQLAKVFGWETIEM</sequence>
<evidence type="ECO:0008006" key="5">
    <source>
        <dbReference type="Google" id="ProtNLM"/>
    </source>
</evidence>
<dbReference type="EMBL" id="JAOQJQ010000004">
    <property type="protein sequence ID" value="MCU6762773.1"/>
    <property type="molecule type" value="Genomic_DNA"/>
</dbReference>
<proteinExistence type="predicted"/>
<name>A0ABT2TKM8_9FIRM</name>
<organism evidence="3 4">
    <name type="scientific">Brotonthovivens ammoniilytica</name>
    <dbReference type="NCBI Taxonomy" id="2981725"/>
    <lineage>
        <taxon>Bacteria</taxon>
        <taxon>Bacillati</taxon>
        <taxon>Bacillota</taxon>
        <taxon>Clostridia</taxon>
        <taxon>Lachnospirales</taxon>
        <taxon>Lachnospiraceae</taxon>
        <taxon>Brotonthovivens</taxon>
    </lineage>
</organism>